<keyword evidence="1" id="KW-1133">Transmembrane helix</keyword>
<reference evidence="2" key="1">
    <citation type="submission" date="2023-07" db="EMBL/GenBank/DDBJ databases">
        <title>Genomic Encyclopedia of Type Strains, Phase IV (KMG-IV): sequencing the most valuable type-strain genomes for metagenomic binning, comparative biology and taxonomic classification.</title>
        <authorList>
            <person name="Goeker M."/>
        </authorList>
    </citation>
    <scope>NUCLEOTIDE SEQUENCE [LARGE SCALE GENOMIC DNA]</scope>
    <source>
        <strain evidence="2">JSM 076093</strain>
    </source>
</reference>
<accession>A0ABU0K8B6</accession>
<gene>
    <name evidence="2" type="ORF">QO000_003567</name>
</gene>
<sequence length="56" mass="6550">MSFELFLQFLMLSIGFVAVAALFLNFDKKRTEKRLQLELAEYEQGLKQTKHDIGNK</sequence>
<evidence type="ECO:0000256" key="1">
    <source>
        <dbReference type="SAM" id="Phobius"/>
    </source>
</evidence>
<protein>
    <submittedName>
        <fullName evidence="2">Uncharacterized protein</fullName>
    </submittedName>
</protein>
<comment type="caution">
    <text evidence="2">The sequence shown here is derived from an EMBL/GenBank/DDBJ whole genome shotgun (WGS) entry which is preliminary data.</text>
</comment>
<evidence type="ECO:0000313" key="3">
    <source>
        <dbReference type="Proteomes" id="UP001226720"/>
    </source>
</evidence>
<dbReference type="EMBL" id="JAUSWM010000008">
    <property type="protein sequence ID" value="MDQ0484583.1"/>
    <property type="molecule type" value="Genomic_DNA"/>
</dbReference>
<feature type="transmembrane region" description="Helical" evidence="1">
    <location>
        <begin position="6"/>
        <end position="26"/>
    </location>
</feature>
<dbReference type="GeneID" id="301327160"/>
<proteinExistence type="predicted"/>
<dbReference type="RefSeq" id="WP_301551627.1">
    <property type="nucleotide sequence ID" value="NZ_JAQRMZ010000004.1"/>
</dbReference>
<name>A0ABU0K8B6_9BACL</name>
<organism evidence="2 3">
    <name type="scientific">Guptibacillus hwajinpoensis</name>
    <dbReference type="NCBI Taxonomy" id="208199"/>
    <lineage>
        <taxon>Bacteria</taxon>
        <taxon>Bacillati</taxon>
        <taxon>Bacillota</taxon>
        <taxon>Bacilli</taxon>
        <taxon>Bacillales</taxon>
        <taxon>Guptibacillaceae</taxon>
        <taxon>Guptibacillus</taxon>
    </lineage>
</organism>
<keyword evidence="1" id="KW-0812">Transmembrane</keyword>
<keyword evidence="1" id="KW-0472">Membrane</keyword>
<dbReference type="Proteomes" id="UP001226720">
    <property type="component" value="Unassembled WGS sequence"/>
</dbReference>
<keyword evidence="3" id="KW-1185">Reference proteome</keyword>
<evidence type="ECO:0000313" key="2">
    <source>
        <dbReference type="EMBL" id="MDQ0484583.1"/>
    </source>
</evidence>